<proteinExistence type="predicted"/>
<dbReference type="EMBL" id="JARAFO010000745">
    <property type="protein sequence ID" value="MDE1455748.1"/>
    <property type="molecule type" value="Genomic_DNA"/>
</dbReference>
<comment type="caution">
    <text evidence="3">The sequence shown here is derived from an EMBL/GenBank/DDBJ whole genome shotgun (WGS) entry which is preliminary data.</text>
</comment>
<organism evidence="3 4">
    <name type="scientific">Bacillus paralicheniformis</name>
    <dbReference type="NCBI Taxonomy" id="1648923"/>
    <lineage>
        <taxon>Bacteria</taxon>
        <taxon>Bacillati</taxon>
        <taxon>Bacillota</taxon>
        <taxon>Bacilli</taxon>
        <taxon>Bacillales</taxon>
        <taxon>Bacillaceae</taxon>
        <taxon>Bacillus</taxon>
    </lineage>
</organism>
<dbReference type="Proteomes" id="UP001216709">
    <property type="component" value="Unassembled WGS sequence"/>
</dbReference>
<accession>A0AAW6KM50</accession>
<evidence type="ECO:0000313" key="4">
    <source>
        <dbReference type="Proteomes" id="UP001216709"/>
    </source>
</evidence>
<protein>
    <submittedName>
        <fullName evidence="3">DUF4190 domain-containing protein</fullName>
    </submittedName>
</protein>
<gene>
    <name evidence="2" type="ORF">PVN32_24660</name>
    <name evidence="3" type="ORF">PVN32_27020</name>
</gene>
<keyword evidence="1" id="KW-0812">Transmembrane</keyword>
<feature type="non-terminal residue" evidence="3">
    <location>
        <position position="1"/>
    </location>
</feature>
<dbReference type="EMBL" id="JARAFO010000382">
    <property type="protein sequence ID" value="MDE1455296.1"/>
    <property type="molecule type" value="Genomic_DNA"/>
</dbReference>
<evidence type="ECO:0000256" key="1">
    <source>
        <dbReference type="SAM" id="Phobius"/>
    </source>
</evidence>
<evidence type="ECO:0000313" key="3">
    <source>
        <dbReference type="EMBL" id="MDE1455748.1"/>
    </source>
</evidence>
<name>A0AAW6KM50_9BACI</name>
<reference evidence="3" key="1">
    <citation type="submission" date="2022-12" db="EMBL/GenBank/DDBJ databases">
        <title>Draft Genome Sequences of Bacillus licheniformis and Bacillus paralicheniformis strains isolated from Irish skim milk powders.</title>
        <authorList>
            <person name="Lourenco A."/>
            <person name="Li F."/>
            <person name="Geraldine D."/>
            <person name="Tobin J.T."/>
            <person name="Butler F."/>
            <person name="Jordan K."/>
            <person name="Obrien T."/>
        </authorList>
    </citation>
    <scope>NUCLEOTIDE SEQUENCE</scope>
    <source>
        <strain evidence="3">3370</strain>
    </source>
</reference>
<keyword evidence="1" id="KW-1133">Transmembrane helix</keyword>
<evidence type="ECO:0000313" key="2">
    <source>
        <dbReference type="EMBL" id="MDE1455296.1"/>
    </source>
</evidence>
<dbReference type="AlphaFoldDB" id="A0AAW6KM50"/>
<feature type="transmembrane region" description="Helical" evidence="1">
    <location>
        <begin position="7"/>
        <end position="28"/>
    </location>
</feature>
<sequence length="29" mass="2921">RQGAAGLGAWAMGIGAVSLVLGIFITPFF</sequence>
<keyword evidence="1" id="KW-0472">Membrane</keyword>